<feature type="domain" description="Rab-GAP TBC" evidence="3">
    <location>
        <begin position="387"/>
        <end position="636"/>
    </location>
</feature>
<evidence type="ECO:0000256" key="1">
    <source>
        <dbReference type="ARBA" id="ARBA00022468"/>
    </source>
</evidence>
<dbReference type="GO" id="GO:0016192">
    <property type="term" value="P:vesicle-mediated transport"/>
    <property type="evidence" value="ECO:0007669"/>
    <property type="project" value="EnsemblFungi"/>
</dbReference>
<dbReference type="GO" id="GO:0005770">
    <property type="term" value="C:late endosome"/>
    <property type="evidence" value="ECO:0007669"/>
    <property type="project" value="EnsemblFungi"/>
</dbReference>
<evidence type="ECO:0000313" key="5">
    <source>
        <dbReference type="Proteomes" id="UP000005666"/>
    </source>
</evidence>
<feature type="compositionally biased region" description="Acidic residues" evidence="2">
    <location>
        <begin position="484"/>
        <end position="493"/>
    </location>
</feature>
<dbReference type="Gene3D" id="1.10.8.270">
    <property type="entry name" value="putative rabgap domain of human tbc1 domain family member 14 like domains"/>
    <property type="match status" value="1"/>
</dbReference>
<dbReference type="Pfam" id="PF00566">
    <property type="entry name" value="RabGAP-TBC"/>
    <property type="match status" value="1"/>
</dbReference>
<organism evidence="4 5">
    <name type="scientific">Tetrapisispora phaffii (strain ATCC 24235 / CBS 4417 / NBRC 1672 / NRRL Y-8282 / UCD 70-5)</name>
    <name type="common">Yeast</name>
    <name type="synonym">Fabospora phaffii</name>
    <dbReference type="NCBI Taxonomy" id="1071381"/>
    <lineage>
        <taxon>Eukaryota</taxon>
        <taxon>Fungi</taxon>
        <taxon>Dikarya</taxon>
        <taxon>Ascomycota</taxon>
        <taxon>Saccharomycotina</taxon>
        <taxon>Saccharomycetes</taxon>
        <taxon>Saccharomycetales</taxon>
        <taxon>Saccharomycetaceae</taxon>
        <taxon>Tetrapisispora</taxon>
    </lineage>
</organism>
<keyword evidence="5" id="KW-1185">Reference proteome</keyword>
<dbReference type="STRING" id="1071381.G8C2E7"/>
<dbReference type="PANTHER" id="PTHR22957:SF502">
    <property type="entry name" value="SMALL G PROTEIN SIGNALING MODULATOR 2-RELATED"/>
    <property type="match status" value="1"/>
</dbReference>
<evidence type="ECO:0000256" key="2">
    <source>
        <dbReference type="SAM" id="MobiDB-lite"/>
    </source>
</evidence>
<protein>
    <recommendedName>
        <fullName evidence="3">Rab-GAP TBC domain-containing protein</fullName>
    </recommendedName>
</protein>
<keyword evidence="1" id="KW-0343">GTPase activation</keyword>
<dbReference type="KEGG" id="tpf:TPHA_0P01670"/>
<dbReference type="Proteomes" id="UP000005666">
    <property type="component" value="Chromosome 16"/>
</dbReference>
<dbReference type="InterPro" id="IPR035969">
    <property type="entry name" value="Rab-GAP_TBC_sf"/>
</dbReference>
<dbReference type="PANTHER" id="PTHR22957">
    <property type="entry name" value="TBC1 DOMAIN FAMILY MEMBER GTPASE-ACTIVATING PROTEIN"/>
    <property type="match status" value="1"/>
</dbReference>
<evidence type="ECO:0000259" key="3">
    <source>
        <dbReference type="PROSITE" id="PS50086"/>
    </source>
</evidence>
<dbReference type="GeneID" id="11530760"/>
<dbReference type="PROSITE" id="PS50086">
    <property type="entry name" value="TBC_RABGAP"/>
    <property type="match status" value="1"/>
</dbReference>
<dbReference type="SMART" id="SM00164">
    <property type="entry name" value="TBC"/>
    <property type="match status" value="1"/>
</dbReference>
<proteinExistence type="predicted"/>
<feature type="region of interest" description="Disordered" evidence="2">
    <location>
        <begin position="467"/>
        <end position="505"/>
    </location>
</feature>
<dbReference type="GO" id="GO:0032889">
    <property type="term" value="P:regulation of vacuole fusion, non-autophagic"/>
    <property type="evidence" value="ECO:0007669"/>
    <property type="project" value="EnsemblFungi"/>
</dbReference>
<dbReference type="Gene3D" id="1.10.472.80">
    <property type="entry name" value="Ypt/Rab-GAP domain of gyp1p, domain 3"/>
    <property type="match status" value="1"/>
</dbReference>
<dbReference type="GO" id="GO:0005096">
    <property type="term" value="F:GTPase activator activity"/>
    <property type="evidence" value="ECO:0007669"/>
    <property type="project" value="UniProtKB-KW"/>
</dbReference>
<evidence type="ECO:0000313" key="4">
    <source>
        <dbReference type="EMBL" id="CCE66325.1"/>
    </source>
</evidence>
<dbReference type="InterPro" id="IPR000195">
    <property type="entry name" value="Rab-GAP-TBC_dom"/>
</dbReference>
<accession>G8C2E7</accession>
<reference evidence="4 5" key="1">
    <citation type="journal article" date="2011" name="Proc. Natl. Acad. Sci. U.S.A.">
        <title>Evolutionary erosion of yeast sex chromosomes by mating-type switching accidents.</title>
        <authorList>
            <person name="Gordon J.L."/>
            <person name="Armisen D."/>
            <person name="Proux-Wera E."/>
            <person name="Oheigeartaigh S.S."/>
            <person name="Byrne K.P."/>
            <person name="Wolfe K.H."/>
        </authorList>
    </citation>
    <scope>NUCLEOTIDE SEQUENCE [LARGE SCALE GENOMIC DNA]</scope>
    <source>
        <strain evidence="5">ATCC 24235 / CBS 4417 / NBRC 1672 / NRRL Y-8282 / UCD 70-5</strain>
    </source>
</reference>
<dbReference type="HOGENOM" id="CLU_004457_0_1_1"/>
<dbReference type="eggNOG" id="KOG2197">
    <property type="taxonomic scope" value="Eukaryota"/>
</dbReference>
<dbReference type="RefSeq" id="XP_003688759.1">
    <property type="nucleotide sequence ID" value="XM_003688711.1"/>
</dbReference>
<dbReference type="SUPFAM" id="SSF47923">
    <property type="entry name" value="Ypt/Rab-GAP domain of gyp1p"/>
    <property type="match status" value="2"/>
</dbReference>
<feature type="compositionally biased region" description="Low complexity" evidence="2">
    <location>
        <begin position="494"/>
        <end position="503"/>
    </location>
</feature>
<dbReference type="EMBL" id="HE612871">
    <property type="protein sequence ID" value="CCE66325.1"/>
    <property type="molecule type" value="Genomic_DNA"/>
</dbReference>
<gene>
    <name evidence="4" type="primary">TPHA0P01670</name>
    <name evidence="4" type="ordered locus">TPHA_0P01670</name>
</gene>
<dbReference type="AlphaFoldDB" id="G8C2E7"/>
<name>G8C2E7_TETPH</name>
<sequence>MNNQLVFCKSKVCIHPSTNASNNIAGYLLITKQNNVGNVDPMLQYVTEDGLDSKHRIWLDEAEMKLSNGFTKDVRMPQDLLFSAISMPYSFAVKLNSLYSIQLRLPSPNKWWFGSVILHSKSPQEDETLPILFFHDDVCRSTIAKQKKLNKSFDPFNSTGEIYWGGSDLKDAISKYVDLQQTIIEPTIWLVNATLDDLRNFSTNVSLLEAQGKSNVSANDGDDKSTFWDKMDSTKWNVMSRIADATSATGSFVSSMIRKHPIVQLAERNKNNVYVKKLLNNPRVKEIQDDYDSATIYLAKWAQGVKEQSDKFNLLNETSESYRKILNNELGMGNGDNDISFSDFELNKALERSFPLTQQKWNSFFDSQGRINITINEIKDFIFHGGIESIELRKTVWLYLLGVYPWDSSYDEKLQIEQTLRNIYNTEYKSKWLNRVPNSDPEEEEYWHDQIFRIEKDVRRNDRNIDIYKYNTPDGKNPPQNETADNEMDEDENTNLSDSTNSDSKSEILNPHLLALKNILISYNVLNTNLGYVQGMTDLLSIIYYIVRDEELAFWCFVNFMERMERNFLRDQSGIRDQMYTLAELCQIMLPQLSKHLSDCDSSNLFFCFRMILVWFKREFDLESVCSIWEILLTDYYSSQFQLFFMLAILQKNNDTVVQNLTQFDQVLKFFNDINGTLDWSDLMTRSELLFIRFKKMMDLMERNKELQDDKLLPMYTNEDANESNSELKKSDYHLQLLLSKQIVIQREEERTKDSIK</sequence>
<dbReference type="OrthoDB" id="10264062at2759"/>
<dbReference type="OMA" id="WWREQRG"/>